<reference evidence="1" key="1">
    <citation type="submission" date="2014-11" db="EMBL/GenBank/DDBJ databases">
        <authorList>
            <person name="Amaro Gonzalez C."/>
        </authorList>
    </citation>
    <scope>NUCLEOTIDE SEQUENCE</scope>
</reference>
<dbReference type="EMBL" id="GBXM01103678">
    <property type="protein sequence ID" value="JAH04899.1"/>
    <property type="molecule type" value="Transcribed_RNA"/>
</dbReference>
<organism evidence="1">
    <name type="scientific">Anguilla anguilla</name>
    <name type="common">European freshwater eel</name>
    <name type="synonym">Muraena anguilla</name>
    <dbReference type="NCBI Taxonomy" id="7936"/>
    <lineage>
        <taxon>Eukaryota</taxon>
        <taxon>Metazoa</taxon>
        <taxon>Chordata</taxon>
        <taxon>Craniata</taxon>
        <taxon>Vertebrata</taxon>
        <taxon>Euteleostomi</taxon>
        <taxon>Actinopterygii</taxon>
        <taxon>Neopterygii</taxon>
        <taxon>Teleostei</taxon>
        <taxon>Anguilliformes</taxon>
        <taxon>Anguillidae</taxon>
        <taxon>Anguilla</taxon>
    </lineage>
</organism>
<name>A0A0E9PK76_ANGAN</name>
<protein>
    <submittedName>
        <fullName evidence="1">Uncharacterized protein</fullName>
    </submittedName>
</protein>
<evidence type="ECO:0000313" key="1">
    <source>
        <dbReference type="EMBL" id="JAH04899.1"/>
    </source>
</evidence>
<reference evidence="1" key="2">
    <citation type="journal article" date="2015" name="Fish Shellfish Immunol.">
        <title>Early steps in the European eel (Anguilla anguilla)-Vibrio vulnificus interaction in the gills: Role of the RtxA13 toxin.</title>
        <authorList>
            <person name="Callol A."/>
            <person name="Pajuelo D."/>
            <person name="Ebbesson L."/>
            <person name="Teles M."/>
            <person name="MacKenzie S."/>
            <person name="Amaro C."/>
        </authorList>
    </citation>
    <scope>NUCLEOTIDE SEQUENCE</scope>
</reference>
<dbReference type="AlphaFoldDB" id="A0A0E9PK76"/>
<accession>A0A0E9PK76</accession>
<proteinExistence type="predicted"/>
<sequence length="27" mass="3015">MVENNNSSCRLTVVKFLSSPPACYLLK</sequence>